<dbReference type="RefSeq" id="XP_007779612.1">
    <property type="nucleotide sequence ID" value="XM_007781422.1"/>
</dbReference>
<evidence type="ECO:0000259" key="3">
    <source>
        <dbReference type="Pfam" id="PF10342"/>
    </source>
</evidence>
<evidence type="ECO:0000313" key="4">
    <source>
        <dbReference type="EMBL" id="EON64295.1"/>
    </source>
</evidence>
<sequence>MRFFQAILAASAFVGSALAQTNLALTSVPSEVVAGNTYTITYTAPDLDQPVTITLRKGDPNNLNTIGELTSDATGGSYTWIPSTSLADGEDYALQITQDNQINYSGLISLSGGNSAAVSSASSASASSSSVLAAITSSASVASQVSSIESVIASLNSTLAAITNATMTTPVVAPTGNLTSMARNTTMATATLTSTRSASSGAVTSRATLSASATESSGVAVPSGNAAAGLGYASPFALIFGAVAAMAYL</sequence>
<dbReference type="OrthoDB" id="5589325at2759"/>
<reference evidence="5" key="1">
    <citation type="submission" date="2012-06" db="EMBL/GenBank/DDBJ databases">
        <title>The genome sequence of Coniosporium apollinis CBS 100218.</title>
        <authorList>
            <consortium name="The Broad Institute Genome Sequencing Platform"/>
            <person name="Cuomo C."/>
            <person name="Gorbushina A."/>
            <person name="Noack S."/>
            <person name="Walker B."/>
            <person name="Young S.K."/>
            <person name="Zeng Q."/>
            <person name="Gargeya S."/>
            <person name="Fitzgerald M."/>
            <person name="Haas B."/>
            <person name="Abouelleil A."/>
            <person name="Alvarado L."/>
            <person name="Arachchi H.M."/>
            <person name="Berlin A.M."/>
            <person name="Chapman S.B."/>
            <person name="Goldberg J."/>
            <person name="Griggs A."/>
            <person name="Gujja S."/>
            <person name="Hansen M."/>
            <person name="Howarth C."/>
            <person name="Imamovic A."/>
            <person name="Larimer J."/>
            <person name="McCowan C."/>
            <person name="Montmayeur A."/>
            <person name="Murphy C."/>
            <person name="Neiman D."/>
            <person name="Pearson M."/>
            <person name="Priest M."/>
            <person name="Roberts A."/>
            <person name="Saif S."/>
            <person name="Shea T."/>
            <person name="Sisk P."/>
            <person name="Sykes S."/>
            <person name="Wortman J."/>
            <person name="Nusbaum C."/>
            <person name="Birren B."/>
        </authorList>
    </citation>
    <scope>NUCLEOTIDE SEQUENCE [LARGE SCALE GENOMIC DNA]</scope>
    <source>
        <strain evidence="5">CBS 100218</strain>
    </source>
</reference>
<dbReference type="Pfam" id="PF10342">
    <property type="entry name" value="Kre9_KNH"/>
    <property type="match status" value="1"/>
</dbReference>
<dbReference type="OMA" id="NQTMSSA"/>
<dbReference type="AlphaFoldDB" id="R7YQU5"/>
<protein>
    <recommendedName>
        <fullName evidence="3">Yeast cell wall synthesis Kre9/Knh1-like N-terminal domain-containing protein</fullName>
    </recommendedName>
</protein>
<dbReference type="STRING" id="1168221.R7YQU5"/>
<dbReference type="GeneID" id="19900837"/>
<gene>
    <name evidence="4" type="ORF">W97_03526</name>
</gene>
<dbReference type="HOGENOM" id="CLU_065618_3_0_1"/>
<keyword evidence="1 2" id="KW-0732">Signal</keyword>
<evidence type="ECO:0000256" key="1">
    <source>
        <dbReference type="ARBA" id="ARBA00022729"/>
    </source>
</evidence>
<accession>R7YQU5</accession>
<feature type="domain" description="Yeast cell wall synthesis Kre9/Knh1-like N-terminal" evidence="3">
    <location>
        <begin position="31"/>
        <end position="106"/>
    </location>
</feature>
<proteinExistence type="predicted"/>
<feature type="signal peptide" evidence="2">
    <location>
        <begin position="1"/>
        <end position="19"/>
    </location>
</feature>
<dbReference type="PANTHER" id="PTHR40633:SF1">
    <property type="entry name" value="GPI ANCHORED SERINE-THREONINE RICH PROTEIN (AFU_ORTHOLOGUE AFUA_1G03630)"/>
    <property type="match status" value="1"/>
</dbReference>
<dbReference type="eggNOG" id="ENOG502SB54">
    <property type="taxonomic scope" value="Eukaryota"/>
</dbReference>
<dbReference type="EMBL" id="JH767567">
    <property type="protein sequence ID" value="EON64295.1"/>
    <property type="molecule type" value="Genomic_DNA"/>
</dbReference>
<name>R7YQU5_CONA1</name>
<evidence type="ECO:0000256" key="2">
    <source>
        <dbReference type="SAM" id="SignalP"/>
    </source>
</evidence>
<dbReference type="InterPro" id="IPR018466">
    <property type="entry name" value="Kre9/Knh1-like_N"/>
</dbReference>
<keyword evidence="5" id="KW-1185">Reference proteome</keyword>
<dbReference type="InterPro" id="IPR052982">
    <property type="entry name" value="SRP1/TIP1-like"/>
</dbReference>
<organism evidence="4 5">
    <name type="scientific">Coniosporium apollinis (strain CBS 100218)</name>
    <name type="common">Rock-inhabiting black yeast</name>
    <dbReference type="NCBI Taxonomy" id="1168221"/>
    <lineage>
        <taxon>Eukaryota</taxon>
        <taxon>Fungi</taxon>
        <taxon>Dikarya</taxon>
        <taxon>Ascomycota</taxon>
        <taxon>Pezizomycotina</taxon>
        <taxon>Dothideomycetes</taxon>
        <taxon>Dothideomycetes incertae sedis</taxon>
        <taxon>Coniosporium</taxon>
    </lineage>
</organism>
<dbReference type="PANTHER" id="PTHR40633">
    <property type="entry name" value="MATRIX PROTEIN, PUTATIVE (AFU_ORTHOLOGUE AFUA_8G05410)-RELATED"/>
    <property type="match status" value="1"/>
</dbReference>
<evidence type="ECO:0000313" key="5">
    <source>
        <dbReference type="Proteomes" id="UP000016924"/>
    </source>
</evidence>
<feature type="chain" id="PRO_5004461078" description="Yeast cell wall synthesis Kre9/Knh1-like N-terminal domain-containing protein" evidence="2">
    <location>
        <begin position="20"/>
        <end position="249"/>
    </location>
</feature>
<dbReference type="Proteomes" id="UP000016924">
    <property type="component" value="Unassembled WGS sequence"/>
</dbReference>